<dbReference type="Pfam" id="PF01408">
    <property type="entry name" value="GFO_IDH_MocA"/>
    <property type="match status" value="1"/>
</dbReference>
<keyword evidence="1" id="KW-0560">Oxidoreductase</keyword>
<feature type="domain" description="GFO/IDH/MocA-like oxidoreductase" evidence="3">
    <location>
        <begin position="135"/>
        <end position="277"/>
    </location>
</feature>
<dbReference type="AlphaFoldDB" id="A0A255EKA8"/>
<sequence>MSEHKKLRAAVVGLGYAGTEHMRGYVADPDVELVAIAGHEPDRLQELSEEFGGAETYTSQDELIENAAIDVLSLATPTALHAPAAIAALNRGIHVLTEKPMAETLEAATRMSEAARANDRVLQVTFNQRHQPATQAALKAVADGELGSIYLAKARWSRSWGIPGLDSWFARKSMAGGGPLMDLGIHMLDLGLLLMGEPAPVRVTAATYAAFGPRGLGGPVNSRKTAGPQGTYDVEDLGTAFVRMGNGATLLLESSWAQHIPHDEGRVELYGDEGSLVLELASGTGRPPHAALTRVCAADDITQTELPLGSGGGHKVAVAEFLAAVRAGAPDYGTVGLRRTAVIQALFDSAEAGHEVEVASPEL</sequence>
<evidence type="ECO:0000313" key="4">
    <source>
        <dbReference type="EMBL" id="OYN91966.1"/>
    </source>
</evidence>
<dbReference type="PANTHER" id="PTHR43818:SF11">
    <property type="entry name" value="BCDNA.GH03377"/>
    <property type="match status" value="1"/>
</dbReference>
<dbReference type="OrthoDB" id="9792085at2"/>
<protein>
    <submittedName>
        <fullName evidence="4">Oxidoreductase</fullName>
    </submittedName>
</protein>
<feature type="domain" description="Gfo/Idh/MocA-like oxidoreductase N-terminal" evidence="2">
    <location>
        <begin position="7"/>
        <end position="126"/>
    </location>
</feature>
<keyword evidence="5" id="KW-1185">Reference proteome</keyword>
<evidence type="ECO:0000256" key="1">
    <source>
        <dbReference type="ARBA" id="ARBA00023002"/>
    </source>
</evidence>
<dbReference type="PANTHER" id="PTHR43818">
    <property type="entry name" value="BCDNA.GH03377"/>
    <property type="match status" value="1"/>
</dbReference>
<name>A0A255EKA8_9ACTN</name>
<dbReference type="Gene3D" id="3.30.360.10">
    <property type="entry name" value="Dihydrodipicolinate Reductase, domain 2"/>
    <property type="match status" value="1"/>
</dbReference>
<dbReference type="SUPFAM" id="SSF51735">
    <property type="entry name" value="NAD(P)-binding Rossmann-fold domains"/>
    <property type="match status" value="1"/>
</dbReference>
<evidence type="ECO:0000313" key="5">
    <source>
        <dbReference type="Proteomes" id="UP000216300"/>
    </source>
</evidence>
<dbReference type="InterPro" id="IPR050463">
    <property type="entry name" value="Gfo/Idh/MocA_oxidrdct_glycsds"/>
</dbReference>
<accession>A0A255EKA8</accession>
<reference evidence="4 5" key="1">
    <citation type="submission" date="2017-07" db="EMBL/GenBank/DDBJ databases">
        <title>Draft whole genome sequences of clinical Proprionibacteriaceae strains.</title>
        <authorList>
            <person name="Bernier A.-M."/>
            <person name="Bernard K."/>
            <person name="Domingo M.-C."/>
        </authorList>
    </citation>
    <scope>NUCLEOTIDE SEQUENCE [LARGE SCALE GENOMIC DNA]</scope>
    <source>
        <strain evidence="4 5">NML 150081</strain>
    </source>
</reference>
<dbReference type="Pfam" id="PF22725">
    <property type="entry name" value="GFO_IDH_MocA_C3"/>
    <property type="match status" value="1"/>
</dbReference>
<proteinExistence type="predicted"/>
<evidence type="ECO:0000259" key="2">
    <source>
        <dbReference type="Pfam" id="PF01408"/>
    </source>
</evidence>
<dbReference type="InterPro" id="IPR036291">
    <property type="entry name" value="NAD(P)-bd_dom_sf"/>
</dbReference>
<dbReference type="RefSeq" id="WP_094451994.1">
    <property type="nucleotide sequence ID" value="NZ_NMVJ01000001.1"/>
</dbReference>
<organism evidence="4 5">
    <name type="scientific">Parenemella sanctibonifatiensis</name>
    <dbReference type="NCBI Taxonomy" id="2016505"/>
    <lineage>
        <taxon>Bacteria</taxon>
        <taxon>Bacillati</taxon>
        <taxon>Actinomycetota</taxon>
        <taxon>Actinomycetes</taxon>
        <taxon>Propionibacteriales</taxon>
        <taxon>Propionibacteriaceae</taxon>
        <taxon>Parenemella</taxon>
    </lineage>
</organism>
<evidence type="ECO:0000259" key="3">
    <source>
        <dbReference type="Pfam" id="PF22725"/>
    </source>
</evidence>
<dbReference type="SUPFAM" id="SSF55347">
    <property type="entry name" value="Glyceraldehyde-3-phosphate dehydrogenase-like, C-terminal domain"/>
    <property type="match status" value="1"/>
</dbReference>
<gene>
    <name evidence="4" type="ORF">CGZ91_00065</name>
</gene>
<dbReference type="InterPro" id="IPR055170">
    <property type="entry name" value="GFO_IDH_MocA-like_dom"/>
</dbReference>
<dbReference type="InterPro" id="IPR000683">
    <property type="entry name" value="Gfo/Idh/MocA-like_OxRdtase_N"/>
</dbReference>
<dbReference type="GO" id="GO:0016491">
    <property type="term" value="F:oxidoreductase activity"/>
    <property type="evidence" value="ECO:0007669"/>
    <property type="project" value="UniProtKB-KW"/>
</dbReference>
<dbReference type="EMBL" id="NMVJ01000001">
    <property type="protein sequence ID" value="OYN91966.1"/>
    <property type="molecule type" value="Genomic_DNA"/>
</dbReference>
<comment type="caution">
    <text evidence="4">The sequence shown here is derived from an EMBL/GenBank/DDBJ whole genome shotgun (WGS) entry which is preliminary data.</text>
</comment>
<dbReference type="Proteomes" id="UP000216300">
    <property type="component" value="Unassembled WGS sequence"/>
</dbReference>
<dbReference type="GO" id="GO:0000166">
    <property type="term" value="F:nucleotide binding"/>
    <property type="evidence" value="ECO:0007669"/>
    <property type="project" value="InterPro"/>
</dbReference>
<dbReference type="Gene3D" id="3.40.50.720">
    <property type="entry name" value="NAD(P)-binding Rossmann-like Domain"/>
    <property type="match status" value="1"/>
</dbReference>